<evidence type="ECO:0000313" key="2">
    <source>
        <dbReference type="EMBL" id="KEZ84855.1"/>
    </source>
</evidence>
<organism evidence="2 3">
    <name type="scientific">Clostridium sulfidigenes</name>
    <dbReference type="NCBI Taxonomy" id="318464"/>
    <lineage>
        <taxon>Bacteria</taxon>
        <taxon>Bacillati</taxon>
        <taxon>Bacillota</taxon>
        <taxon>Clostridia</taxon>
        <taxon>Eubacteriales</taxon>
        <taxon>Clostridiaceae</taxon>
        <taxon>Clostridium</taxon>
    </lineage>
</organism>
<dbReference type="STRING" id="318464.IO99_18195"/>
<dbReference type="EMBL" id="JPMD01000056">
    <property type="protein sequence ID" value="KEZ84855.1"/>
    <property type="molecule type" value="Genomic_DNA"/>
</dbReference>
<protein>
    <recommendedName>
        <fullName evidence="4">ABC transporter permease</fullName>
    </recommendedName>
</protein>
<dbReference type="GO" id="GO:0140359">
    <property type="term" value="F:ABC-type transporter activity"/>
    <property type="evidence" value="ECO:0007669"/>
    <property type="project" value="InterPro"/>
</dbReference>
<dbReference type="eggNOG" id="COG1277">
    <property type="taxonomic scope" value="Bacteria"/>
</dbReference>
<keyword evidence="3" id="KW-1185">Reference proteome</keyword>
<keyword evidence="1" id="KW-0812">Transmembrane</keyword>
<gene>
    <name evidence="2" type="ORF">IO99_18195</name>
</gene>
<dbReference type="PANTHER" id="PTHR37305">
    <property type="entry name" value="INTEGRAL MEMBRANE PROTEIN-RELATED"/>
    <property type="match status" value="1"/>
</dbReference>
<accession>A0A084J7C1</accession>
<feature type="transmembrane region" description="Helical" evidence="1">
    <location>
        <begin position="163"/>
        <end position="183"/>
    </location>
</feature>
<keyword evidence="1" id="KW-0472">Membrane</keyword>
<evidence type="ECO:0000256" key="1">
    <source>
        <dbReference type="SAM" id="Phobius"/>
    </source>
</evidence>
<evidence type="ECO:0008006" key="4">
    <source>
        <dbReference type="Google" id="ProtNLM"/>
    </source>
</evidence>
<feature type="transmembrane region" description="Helical" evidence="1">
    <location>
        <begin position="14"/>
        <end position="35"/>
    </location>
</feature>
<feature type="transmembrane region" description="Helical" evidence="1">
    <location>
        <begin position="236"/>
        <end position="258"/>
    </location>
</feature>
<feature type="transmembrane region" description="Helical" evidence="1">
    <location>
        <begin position="74"/>
        <end position="97"/>
    </location>
</feature>
<dbReference type="RefSeq" id="WP_035135711.1">
    <property type="nucleotide sequence ID" value="NZ_JPMD01000056.1"/>
</dbReference>
<feature type="transmembrane region" description="Helical" evidence="1">
    <location>
        <begin position="118"/>
        <end position="143"/>
    </location>
</feature>
<dbReference type="GO" id="GO:0005886">
    <property type="term" value="C:plasma membrane"/>
    <property type="evidence" value="ECO:0007669"/>
    <property type="project" value="UniProtKB-SubCell"/>
</dbReference>
<dbReference type="PANTHER" id="PTHR37305:SF2">
    <property type="entry name" value="BACITRACIN TRANSPORT PERMEASE PROTEIN BCRB"/>
    <property type="match status" value="1"/>
</dbReference>
<comment type="caution">
    <text evidence="2">The sequence shown here is derived from an EMBL/GenBank/DDBJ whole genome shotgun (WGS) entry which is preliminary data.</text>
</comment>
<dbReference type="AlphaFoldDB" id="A0A084J7C1"/>
<reference evidence="2 3" key="1">
    <citation type="submission" date="2014-07" db="EMBL/GenBank/DDBJ databases">
        <title>Draft genome of Clostridium sulfidigenes 113A isolated from sediments associated with methane hydrate from Krishna Godavari basin.</title>
        <authorList>
            <person name="Honkalas V.S."/>
            <person name="Dabir A.P."/>
            <person name="Arora P."/>
            <person name="Dhakephalkar P.K."/>
        </authorList>
    </citation>
    <scope>NUCLEOTIDE SEQUENCE [LARGE SCALE GENOMIC DNA]</scope>
    <source>
        <strain evidence="2 3">113A</strain>
    </source>
</reference>
<dbReference type="Pfam" id="PF12679">
    <property type="entry name" value="ABC2_membrane_2"/>
    <property type="match status" value="1"/>
</dbReference>
<name>A0A084J7C1_9CLOT</name>
<evidence type="ECO:0000313" key="3">
    <source>
        <dbReference type="Proteomes" id="UP000028542"/>
    </source>
</evidence>
<dbReference type="Proteomes" id="UP000028542">
    <property type="component" value="Unassembled WGS sequence"/>
</dbReference>
<keyword evidence="1" id="KW-1133">Transmembrane helix</keyword>
<proteinExistence type="predicted"/>
<feature type="transmembrane region" description="Helical" evidence="1">
    <location>
        <begin position="190"/>
        <end position="209"/>
    </location>
</feature>
<sequence>MSFALFKTTLKKNWTLLLIFFGVLTMYMTIMISMYDPNDMEALTSMLKLLPEDIMKAMGFTNVVTDLTGYLASWLYGLLMFGFPMVYCIILGNRLVARMVDNSSFVYLISTPNSRSKIIITQGIYALVSIIVLFIALFGAGIIFSEIMFSGTLDIRQFLSLNFTTMLVNMVVMMISFFFSCLFNETKLSLTFGAGIPIAFLLMNMLGGASADMEILKDLSIYGFYDPVKLVQGSDILGINLIYISIIIVLFVASVLIFKKKRLPL</sequence>